<dbReference type="AlphaFoldDB" id="A0ABD0JCS5"/>
<dbReference type="SUPFAM" id="SSF140860">
    <property type="entry name" value="Pseudo ankyrin repeat-like"/>
    <property type="match status" value="1"/>
</dbReference>
<proteinExistence type="predicted"/>
<dbReference type="Gene3D" id="1.10.750.20">
    <property type="entry name" value="SOCS box"/>
    <property type="match status" value="1"/>
</dbReference>
<protein>
    <recommendedName>
        <fullName evidence="1">SOCS box domain-containing protein</fullName>
    </recommendedName>
</protein>
<feature type="domain" description="SOCS box" evidence="1">
    <location>
        <begin position="171"/>
        <end position="216"/>
    </location>
</feature>
<accession>A0ABD0JCS5</accession>
<dbReference type="SMART" id="SM00969">
    <property type="entry name" value="SOCS_box"/>
    <property type="match status" value="1"/>
</dbReference>
<dbReference type="InterPro" id="IPR036036">
    <property type="entry name" value="SOCS_box-like_dom_sf"/>
</dbReference>
<dbReference type="EMBL" id="JACVVK020000500">
    <property type="protein sequence ID" value="KAK7469868.1"/>
    <property type="molecule type" value="Genomic_DNA"/>
</dbReference>
<gene>
    <name evidence="2" type="ORF">BaRGS_00036088</name>
</gene>
<name>A0ABD0JCS5_9CAEN</name>
<dbReference type="Pfam" id="PF07525">
    <property type="entry name" value="SOCS_box"/>
    <property type="match status" value="1"/>
</dbReference>
<evidence type="ECO:0000313" key="3">
    <source>
        <dbReference type="Proteomes" id="UP001519460"/>
    </source>
</evidence>
<organism evidence="2 3">
    <name type="scientific">Batillaria attramentaria</name>
    <dbReference type="NCBI Taxonomy" id="370345"/>
    <lineage>
        <taxon>Eukaryota</taxon>
        <taxon>Metazoa</taxon>
        <taxon>Spiralia</taxon>
        <taxon>Lophotrochozoa</taxon>
        <taxon>Mollusca</taxon>
        <taxon>Gastropoda</taxon>
        <taxon>Caenogastropoda</taxon>
        <taxon>Sorbeoconcha</taxon>
        <taxon>Cerithioidea</taxon>
        <taxon>Batillariidae</taxon>
        <taxon>Batillaria</taxon>
    </lineage>
</organism>
<dbReference type="InterPro" id="IPR036770">
    <property type="entry name" value="Ankyrin_rpt-contain_sf"/>
</dbReference>
<dbReference type="SUPFAM" id="SSF158235">
    <property type="entry name" value="SOCS box-like"/>
    <property type="match status" value="1"/>
</dbReference>
<comment type="caution">
    <text evidence="2">The sequence shown here is derived from an EMBL/GenBank/DDBJ whole genome shotgun (WGS) entry which is preliminary data.</text>
</comment>
<dbReference type="Gene3D" id="1.25.40.20">
    <property type="entry name" value="Ankyrin repeat-containing domain"/>
    <property type="match status" value="1"/>
</dbReference>
<evidence type="ECO:0000313" key="2">
    <source>
        <dbReference type="EMBL" id="KAK7469868.1"/>
    </source>
</evidence>
<evidence type="ECO:0000259" key="1">
    <source>
        <dbReference type="PROSITE" id="PS50225"/>
    </source>
</evidence>
<dbReference type="CDD" id="cd03587">
    <property type="entry name" value="SOCS"/>
    <property type="match status" value="1"/>
</dbReference>
<dbReference type="Proteomes" id="UP001519460">
    <property type="component" value="Unassembled WGS sequence"/>
</dbReference>
<sequence length="216" mass="24103">MDRCQDQILLCKTARDAAIHRKWKLVKSLLVKCSKGTGGTFFSDILKSAIGNGESECVQLVLEKTDPTSAYSGSRTILFDAVTSSEDREGMLRLCVRSGVSTLQRSLETGHYSPMKRALQNGQLPLVRLLHESGSSSNHELFLLKNDASIRTQLERQRRQDIVQYVDQAASNPASLQHLCRLIISHLAGCRPGRRDRVASLPVPWCVQEFLSFADF</sequence>
<keyword evidence="3" id="KW-1185">Reference proteome</keyword>
<dbReference type="InterPro" id="IPR001496">
    <property type="entry name" value="SOCS_box"/>
</dbReference>
<reference evidence="2 3" key="1">
    <citation type="journal article" date="2023" name="Sci. Data">
        <title>Genome assembly of the Korean intertidal mud-creeper Batillaria attramentaria.</title>
        <authorList>
            <person name="Patra A.K."/>
            <person name="Ho P.T."/>
            <person name="Jun S."/>
            <person name="Lee S.J."/>
            <person name="Kim Y."/>
            <person name="Won Y.J."/>
        </authorList>
    </citation>
    <scope>NUCLEOTIDE SEQUENCE [LARGE SCALE GENOMIC DNA]</scope>
    <source>
        <strain evidence="2">Wonlab-2016</strain>
    </source>
</reference>
<dbReference type="PROSITE" id="PS50225">
    <property type="entry name" value="SOCS"/>
    <property type="match status" value="1"/>
</dbReference>